<dbReference type="Proteomes" id="UP000267164">
    <property type="component" value="Chromosome"/>
</dbReference>
<dbReference type="PANTHER" id="PTHR43877:SF5">
    <property type="entry name" value="BLL8307 PROTEIN"/>
    <property type="match status" value="1"/>
</dbReference>
<dbReference type="GO" id="GO:0016747">
    <property type="term" value="F:acyltransferase activity, transferring groups other than amino-acyl groups"/>
    <property type="evidence" value="ECO:0007669"/>
    <property type="project" value="InterPro"/>
</dbReference>
<reference evidence="4 5" key="1">
    <citation type="submission" date="2018-09" db="EMBL/GenBank/DDBJ databases">
        <title>Nocardia yunnanensis sp. nov., an actinomycete isolated from a soil sample.</title>
        <authorList>
            <person name="Zhang J."/>
        </authorList>
    </citation>
    <scope>NUCLEOTIDE SEQUENCE [LARGE SCALE GENOMIC DNA]</scope>
    <source>
        <strain evidence="4 5">CFHS0054</strain>
    </source>
</reference>
<name>A0A386ZKW8_9NOCA</name>
<dbReference type="KEGG" id="nyu:D7D52_35490"/>
<feature type="domain" description="N-acetyltransferase" evidence="3">
    <location>
        <begin position="1"/>
        <end position="152"/>
    </location>
</feature>
<dbReference type="RefSeq" id="WP_120743340.1">
    <property type="nucleotide sequence ID" value="NZ_CP032568.1"/>
</dbReference>
<dbReference type="InterPro" id="IPR000182">
    <property type="entry name" value="GNAT_dom"/>
</dbReference>
<sequence length="155" mass="17248">MRLLTDDLTHPAVLALLAEHVTEMQANSPEDSMHALDVEALRKPELAFFSAWEGERLAGCGAIKELDPTHGEIKSMRTTAAFRGHGVGSLMLRHLLEVARGRGYERVCLETGASEFYLPAVRLYERYGFTPCGPFADYAEDPHSVFMTRSLTHGR</sequence>
<evidence type="ECO:0000313" key="5">
    <source>
        <dbReference type="Proteomes" id="UP000267164"/>
    </source>
</evidence>
<keyword evidence="1 4" id="KW-0808">Transferase</keyword>
<dbReference type="AlphaFoldDB" id="A0A386ZKW8"/>
<keyword evidence="5" id="KW-1185">Reference proteome</keyword>
<dbReference type="Gene3D" id="3.40.630.30">
    <property type="match status" value="1"/>
</dbReference>
<dbReference type="Pfam" id="PF00583">
    <property type="entry name" value="Acetyltransf_1"/>
    <property type="match status" value="1"/>
</dbReference>
<evidence type="ECO:0000259" key="3">
    <source>
        <dbReference type="PROSITE" id="PS51186"/>
    </source>
</evidence>
<dbReference type="OrthoDB" id="9803233at2"/>
<organism evidence="4 5">
    <name type="scientific">Nocardia yunnanensis</name>
    <dbReference type="NCBI Taxonomy" id="2382165"/>
    <lineage>
        <taxon>Bacteria</taxon>
        <taxon>Bacillati</taxon>
        <taxon>Actinomycetota</taxon>
        <taxon>Actinomycetes</taxon>
        <taxon>Mycobacteriales</taxon>
        <taxon>Nocardiaceae</taxon>
        <taxon>Nocardia</taxon>
    </lineage>
</organism>
<keyword evidence="2" id="KW-0012">Acyltransferase</keyword>
<accession>A0A386ZKW8</accession>
<gene>
    <name evidence="4" type="ORF">D7D52_35490</name>
</gene>
<proteinExistence type="predicted"/>
<evidence type="ECO:0000313" key="4">
    <source>
        <dbReference type="EMBL" id="AYF78257.1"/>
    </source>
</evidence>
<dbReference type="PROSITE" id="PS51186">
    <property type="entry name" value="GNAT"/>
    <property type="match status" value="1"/>
</dbReference>
<dbReference type="InterPro" id="IPR016181">
    <property type="entry name" value="Acyl_CoA_acyltransferase"/>
</dbReference>
<dbReference type="PANTHER" id="PTHR43877">
    <property type="entry name" value="AMINOALKYLPHOSPHONATE N-ACETYLTRANSFERASE-RELATED-RELATED"/>
    <property type="match status" value="1"/>
</dbReference>
<dbReference type="InterPro" id="IPR050832">
    <property type="entry name" value="Bact_Acetyltransf"/>
</dbReference>
<dbReference type="EMBL" id="CP032568">
    <property type="protein sequence ID" value="AYF78257.1"/>
    <property type="molecule type" value="Genomic_DNA"/>
</dbReference>
<dbReference type="SUPFAM" id="SSF55729">
    <property type="entry name" value="Acyl-CoA N-acyltransferases (Nat)"/>
    <property type="match status" value="1"/>
</dbReference>
<evidence type="ECO:0000256" key="1">
    <source>
        <dbReference type="ARBA" id="ARBA00022679"/>
    </source>
</evidence>
<protein>
    <submittedName>
        <fullName evidence="4">GNAT family N-acetyltransferase</fullName>
    </submittedName>
</protein>
<evidence type="ECO:0000256" key="2">
    <source>
        <dbReference type="ARBA" id="ARBA00023315"/>
    </source>
</evidence>
<dbReference type="CDD" id="cd04301">
    <property type="entry name" value="NAT_SF"/>
    <property type="match status" value="1"/>
</dbReference>